<dbReference type="GO" id="GO:0006302">
    <property type="term" value="P:double-strand break repair"/>
    <property type="evidence" value="ECO:0007669"/>
    <property type="project" value="TreeGrafter"/>
</dbReference>
<keyword evidence="4" id="KW-1185">Reference proteome</keyword>
<evidence type="ECO:0000256" key="1">
    <source>
        <dbReference type="SAM" id="MobiDB-lite"/>
    </source>
</evidence>
<dbReference type="SUPFAM" id="SSF52113">
    <property type="entry name" value="BRCT domain"/>
    <property type="match status" value="4"/>
</dbReference>
<dbReference type="Proteomes" id="UP000054302">
    <property type="component" value="Unassembled WGS sequence"/>
</dbReference>
<dbReference type="CDD" id="cd18438">
    <property type="entry name" value="BRCT_BRC1_like_rpt4"/>
    <property type="match status" value="1"/>
</dbReference>
<dbReference type="PROSITE" id="PS50172">
    <property type="entry name" value="BRCT"/>
    <property type="match status" value="4"/>
</dbReference>
<dbReference type="GeneID" id="27326313"/>
<feature type="region of interest" description="Disordered" evidence="1">
    <location>
        <begin position="258"/>
        <end position="282"/>
    </location>
</feature>
<organism evidence="3 4">
    <name type="scientific">Exophiala mesophila</name>
    <name type="common">Black yeast-like fungus</name>
    <dbReference type="NCBI Taxonomy" id="212818"/>
    <lineage>
        <taxon>Eukaryota</taxon>
        <taxon>Fungi</taxon>
        <taxon>Dikarya</taxon>
        <taxon>Ascomycota</taxon>
        <taxon>Pezizomycotina</taxon>
        <taxon>Eurotiomycetes</taxon>
        <taxon>Chaetothyriomycetidae</taxon>
        <taxon>Chaetothyriales</taxon>
        <taxon>Herpotrichiellaceae</taxon>
        <taxon>Exophiala</taxon>
    </lineage>
</organism>
<dbReference type="Pfam" id="PF12738">
    <property type="entry name" value="PTCB-BRCT"/>
    <property type="match status" value="2"/>
</dbReference>
<dbReference type="OMA" id="SWLYHLI"/>
<feature type="domain" description="BRCT" evidence="2">
    <location>
        <begin position="150"/>
        <end position="241"/>
    </location>
</feature>
<dbReference type="FunFam" id="3.40.50.10190:FF:000048">
    <property type="entry name" value="DNA repair protein Rtt107"/>
    <property type="match status" value="1"/>
</dbReference>
<dbReference type="AlphaFoldDB" id="A0A0D1WIX8"/>
<feature type="domain" description="BRCT" evidence="2">
    <location>
        <begin position="386"/>
        <end position="469"/>
    </location>
</feature>
<dbReference type="Gene3D" id="3.40.50.10190">
    <property type="entry name" value="BRCT domain"/>
    <property type="match status" value="5"/>
</dbReference>
<evidence type="ECO:0000259" key="2">
    <source>
        <dbReference type="PROSITE" id="PS50172"/>
    </source>
</evidence>
<dbReference type="GO" id="GO:0035361">
    <property type="term" value="C:Cul8-RING ubiquitin ligase complex"/>
    <property type="evidence" value="ECO:0007669"/>
    <property type="project" value="TreeGrafter"/>
</dbReference>
<dbReference type="Pfam" id="PF16770">
    <property type="entry name" value="RTT107_BRCT_5"/>
    <property type="match status" value="1"/>
</dbReference>
<feature type="domain" description="BRCT" evidence="2">
    <location>
        <begin position="747"/>
        <end position="863"/>
    </location>
</feature>
<name>A0A0D1WIX8_EXOME</name>
<accession>A0A0D1WIX8</accession>
<dbReference type="PANTHER" id="PTHR47667:SF1">
    <property type="entry name" value="REGULATOR OF TY1 TRANSPOSITION PROTEIN 107"/>
    <property type="match status" value="1"/>
</dbReference>
<dbReference type="EMBL" id="KN847525">
    <property type="protein sequence ID" value="KIV88830.1"/>
    <property type="molecule type" value="Genomic_DNA"/>
</dbReference>
<dbReference type="STRING" id="212818.A0A0D1WIX8"/>
<feature type="domain" description="BRCT" evidence="2">
    <location>
        <begin position="52"/>
        <end position="150"/>
    </location>
</feature>
<dbReference type="CDD" id="cd18437">
    <property type="entry name" value="BRCT_BRC1_like_rpt3"/>
    <property type="match status" value="1"/>
</dbReference>
<dbReference type="PANTHER" id="PTHR47667">
    <property type="entry name" value="REGULATOR OF TY1 TRANSPOSITION PROTEIN 107"/>
    <property type="match status" value="1"/>
</dbReference>
<dbReference type="InterPro" id="IPR053036">
    <property type="entry name" value="CellCycle_DNARepair_Reg"/>
</dbReference>
<dbReference type="SMART" id="SM00292">
    <property type="entry name" value="BRCT"/>
    <property type="match status" value="6"/>
</dbReference>
<dbReference type="VEuPathDB" id="FungiDB:PV10_08468"/>
<dbReference type="OrthoDB" id="342264at2759"/>
<protein>
    <recommendedName>
        <fullName evidence="2">BRCT domain-containing protein</fullName>
    </recommendedName>
</protein>
<dbReference type="GO" id="GO:1990683">
    <property type="term" value="P:DNA double-strand break attachment to nuclear envelope"/>
    <property type="evidence" value="ECO:0007669"/>
    <property type="project" value="TreeGrafter"/>
</dbReference>
<feature type="compositionally biased region" description="Polar residues" evidence="1">
    <location>
        <begin position="550"/>
        <end position="559"/>
    </location>
</feature>
<reference evidence="3 4" key="1">
    <citation type="submission" date="2015-01" db="EMBL/GenBank/DDBJ databases">
        <title>The Genome Sequence of Exophiala mesophila CBS40295.</title>
        <authorList>
            <consortium name="The Broad Institute Genomics Platform"/>
            <person name="Cuomo C."/>
            <person name="de Hoog S."/>
            <person name="Gorbushina A."/>
            <person name="Stielow B."/>
            <person name="Teixiera M."/>
            <person name="Abouelleil A."/>
            <person name="Chapman S.B."/>
            <person name="Priest M."/>
            <person name="Young S.K."/>
            <person name="Wortman J."/>
            <person name="Nusbaum C."/>
            <person name="Birren B."/>
        </authorList>
    </citation>
    <scope>NUCLEOTIDE SEQUENCE [LARGE SCALE GENOMIC DNA]</scope>
    <source>
        <strain evidence="3 4">CBS 40295</strain>
    </source>
</reference>
<sequence length="863" mass="95702">MTGFLNICKELIRSFVTPTTTTIPPSFPFSSISSSSPSPSPRLPMDVNNPQKKRGLFAQCSFAIVRNASLTQDEADSLASELRLHDALVVVDNYPENKLDIRGLTHVISTSFDFPDYEQCCDAMIPVVKPTWVQHSLARDKLSNPRQYNPDPRLFMSDVVACASSLPEGDADAIAGGVVAMGGLFSARLTSQTTHIIAIDIEAEICVMAQKKKVAAKIVLPHWVDDCLKLGRKIDEQPYTLPNPEILRPPIDKPPLARRKAAQISGATNPDPDHKPSYNGPTRKLEKVFKKKSVMLSTDLGISSYLRGILDGIVTVSGGKLTESVADADMFICKFREGDDYKMASRFGKDVGNLGWLYYLITTDEWTSPLRRLLHYPVARHGLPGFPGLKISLSNYSGEARTYLENLIIAAGAECTKTLKQDNTHLVTAHVVSEKCAAAKEWGIHIVNHLWIEESYAKWKMQSITQSRYTHFPHRTNLGEIVGSTQLDRKVIEEHFFPREDTDMVDTTHSGATKQEIQNGNIANGGKKSKAPNEQIRTPGVSRFIATGKENITPSTTNSRKSKEVASARLHEMTPDILLFEKEKKRVGGVVYGGRRQKDEDRVPVQHGRKRSIDEASEDEATDVTETKKTKRGNPPPEMRLLVSGYKKWVNRAKVEDSDKKQLRSLGILTVQDPSKATHLAAPSIVRTQKFVTAIAFAPVVVSTDFIDACLKEDALLDPKKFPLKDKQAEASIGGSLEKAIGRASKNKHRLLEGQNIYVMESIRGGFETFKAIVEANGGRCMLWRNRKNMTVPSTRADSEESTDGGASSDLILVADAANNNVLWDRFKQMAEKSRRTPRIVTADWLLETAISQTLRPLQDYAV</sequence>
<evidence type="ECO:0000313" key="3">
    <source>
        <dbReference type="EMBL" id="KIV88830.1"/>
    </source>
</evidence>
<feature type="region of interest" description="Disordered" evidence="1">
    <location>
        <begin position="591"/>
        <end position="638"/>
    </location>
</feature>
<feature type="region of interest" description="Disordered" evidence="1">
    <location>
        <begin position="549"/>
        <end position="568"/>
    </location>
</feature>
<dbReference type="HOGENOM" id="CLU_002149_2_0_1"/>
<evidence type="ECO:0000313" key="4">
    <source>
        <dbReference type="Proteomes" id="UP000054302"/>
    </source>
</evidence>
<dbReference type="InterPro" id="IPR001357">
    <property type="entry name" value="BRCT_dom"/>
</dbReference>
<dbReference type="RefSeq" id="XP_016220404.1">
    <property type="nucleotide sequence ID" value="XM_016373493.1"/>
</dbReference>
<dbReference type="CDD" id="cd17743">
    <property type="entry name" value="BRCT_BRC1_like_rpt5"/>
    <property type="match status" value="1"/>
</dbReference>
<proteinExistence type="predicted"/>
<dbReference type="GO" id="GO:0005634">
    <property type="term" value="C:nucleus"/>
    <property type="evidence" value="ECO:0007669"/>
    <property type="project" value="TreeGrafter"/>
</dbReference>
<dbReference type="InterPro" id="IPR036420">
    <property type="entry name" value="BRCT_dom_sf"/>
</dbReference>
<gene>
    <name evidence="3" type="ORF">PV10_08468</name>
</gene>